<evidence type="ECO:0000313" key="1">
    <source>
        <dbReference type="EMBL" id="KDR75597.1"/>
    </source>
</evidence>
<sequence>MPPNAGPTDPIVIDETLIPATTPHWFPNWPHPVPLPTPAQARAAVSGHQGRTAHIAHFPALQLVVKFGRAARVPISEGQALWVLRQYAVGVPVPDVYGWCVDGGETFVYMQRVEGDTLTSCWPALGPEQKADVVAQLAEIISTMRRLIPKGSPYDHYADSQPKTNSG</sequence>
<name>A0A067SZV2_GALM3</name>
<reference evidence="2" key="1">
    <citation type="journal article" date="2014" name="Proc. Natl. Acad. Sci. U.S.A.">
        <title>Extensive sampling of basidiomycete genomes demonstrates inadequacy of the white-rot/brown-rot paradigm for wood decay fungi.</title>
        <authorList>
            <person name="Riley R."/>
            <person name="Salamov A.A."/>
            <person name="Brown D.W."/>
            <person name="Nagy L.G."/>
            <person name="Floudas D."/>
            <person name="Held B.W."/>
            <person name="Levasseur A."/>
            <person name="Lombard V."/>
            <person name="Morin E."/>
            <person name="Otillar R."/>
            <person name="Lindquist E.A."/>
            <person name="Sun H."/>
            <person name="LaButti K.M."/>
            <person name="Schmutz J."/>
            <person name="Jabbour D."/>
            <person name="Luo H."/>
            <person name="Baker S.E."/>
            <person name="Pisabarro A.G."/>
            <person name="Walton J.D."/>
            <person name="Blanchette R.A."/>
            <person name="Henrissat B."/>
            <person name="Martin F."/>
            <person name="Cullen D."/>
            <person name="Hibbett D.S."/>
            <person name="Grigoriev I.V."/>
        </authorList>
    </citation>
    <scope>NUCLEOTIDE SEQUENCE [LARGE SCALE GENOMIC DNA]</scope>
    <source>
        <strain evidence="2">CBS 339.88</strain>
    </source>
</reference>
<dbReference type="Proteomes" id="UP000027222">
    <property type="component" value="Unassembled WGS sequence"/>
</dbReference>
<accession>A0A067SZV2</accession>
<dbReference type="InterPro" id="IPR011009">
    <property type="entry name" value="Kinase-like_dom_sf"/>
</dbReference>
<dbReference type="HOGENOM" id="CLU_1594656_0_0_1"/>
<gene>
    <name evidence="1" type="ORF">GALMADRAFT_248093</name>
</gene>
<dbReference type="AlphaFoldDB" id="A0A067SZV2"/>
<evidence type="ECO:0008006" key="3">
    <source>
        <dbReference type="Google" id="ProtNLM"/>
    </source>
</evidence>
<proteinExistence type="predicted"/>
<dbReference type="EMBL" id="KL142380">
    <property type="protein sequence ID" value="KDR75597.1"/>
    <property type="molecule type" value="Genomic_DNA"/>
</dbReference>
<protein>
    <recommendedName>
        <fullName evidence="3">Aminoglycoside phosphotransferase domain-containing protein</fullName>
    </recommendedName>
</protein>
<dbReference type="OrthoDB" id="2906425at2759"/>
<keyword evidence="2" id="KW-1185">Reference proteome</keyword>
<evidence type="ECO:0000313" key="2">
    <source>
        <dbReference type="Proteomes" id="UP000027222"/>
    </source>
</evidence>
<dbReference type="PANTHER" id="PTHR21310:SF15">
    <property type="entry name" value="AMINOGLYCOSIDE PHOSPHOTRANSFERASE DOMAIN-CONTAINING PROTEIN"/>
    <property type="match status" value="1"/>
</dbReference>
<dbReference type="PANTHER" id="PTHR21310">
    <property type="entry name" value="AMINOGLYCOSIDE PHOSPHOTRANSFERASE-RELATED-RELATED"/>
    <property type="match status" value="1"/>
</dbReference>
<dbReference type="SUPFAM" id="SSF56112">
    <property type="entry name" value="Protein kinase-like (PK-like)"/>
    <property type="match status" value="1"/>
</dbReference>
<dbReference type="InterPro" id="IPR051678">
    <property type="entry name" value="AGP_Transferase"/>
</dbReference>
<organism evidence="1 2">
    <name type="scientific">Galerina marginata (strain CBS 339.88)</name>
    <dbReference type="NCBI Taxonomy" id="685588"/>
    <lineage>
        <taxon>Eukaryota</taxon>
        <taxon>Fungi</taxon>
        <taxon>Dikarya</taxon>
        <taxon>Basidiomycota</taxon>
        <taxon>Agaricomycotina</taxon>
        <taxon>Agaricomycetes</taxon>
        <taxon>Agaricomycetidae</taxon>
        <taxon>Agaricales</taxon>
        <taxon>Agaricineae</taxon>
        <taxon>Strophariaceae</taxon>
        <taxon>Galerina</taxon>
    </lineage>
</organism>